<evidence type="ECO:0000313" key="4">
    <source>
        <dbReference type="EMBL" id="KAF6726468.1"/>
    </source>
</evidence>
<dbReference type="EMBL" id="WKFB01000331">
    <property type="protein sequence ID" value="KAF6726468.1"/>
    <property type="molecule type" value="Genomic_DNA"/>
</dbReference>
<evidence type="ECO:0000313" key="5">
    <source>
        <dbReference type="Proteomes" id="UP000646548"/>
    </source>
</evidence>
<feature type="region of interest" description="Disordered" evidence="1">
    <location>
        <begin position="30"/>
        <end position="82"/>
    </location>
</feature>
<feature type="chain" id="PRO_5033033051" evidence="3">
    <location>
        <begin position="20"/>
        <end position="220"/>
    </location>
</feature>
<dbReference type="AlphaFoldDB" id="A0A834CD89"/>
<keyword evidence="2" id="KW-0812">Transmembrane</keyword>
<dbReference type="PANTHER" id="PTHR35453:SF1">
    <property type="entry name" value="PROSTATE ANDROGEN-REGULATED MUCIN-LIKE PROTEIN 1"/>
    <property type="match status" value="1"/>
</dbReference>
<feature type="region of interest" description="Disordered" evidence="1">
    <location>
        <begin position="110"/>
        <end position="165"/>
    </location>
</feature>
<dbReference type="InterPro" id="IPR031431">
    <property type="entry name" value="PARM1"/>
</dbReference>
<dbReference type="Proteomes" id="UP000646548">
    <property type="component" value="Unassembled WGS sequence"/>
</dbReference>
<evidence type="ECO:0000256" key="3">
    <source>
        <dbReference type="SAM" id="SignalP"/>
    </source>
</evidence>
<dbReference type="Pfam" id="PF17061">
    <property type="entry name" value="PARM"/>
    <property type="match status" value="1"/>
</dbReference>
<reference evidence="4" key="1">
    <citation type="journal article" name="BMC Genomics">
        <title>Long-read sequencing and de novo genome assembly of marine medaka (Oryzias melastigma).</title>
        <authorList>
            <person name="Liang P."/>
            <person name="Saqib H.S.A."/>
            <person name="Ni X."/>
            <person name="Shen Y."/>
        </authorList>
    </citation>
    <scope>NUCLEOTIDE SEQUENCE</scope>
    <source>
        <strain evidence="4">Bigg-433</strain>
    </source>
</reference>
<gene>
    <name evidence="4" type="ORF">FQA47_021316</name>
</gene>
<evidence type="ECO:0000256" key="1">
    <source>
        <dbReference type="SAM" id="MobiDB-lite"/>
    </source>
</evidence>
<dbReference type="PANTHER" id="PTHR35453">
    <property type="entry name" value="PROSTATE ANDROGEN-REGULATED MUCIN-LIKE PROTEIN 1"/>
    <property type="match status" value="1"/>
</dbReference>
<organism evidence="4 5">
    <name type="scientific">Oryzias melastigma</name>
    <name type="common">Marine medaka</name>
    <dbReference type="NCBI Taxonomy" id="30732"/>
    <lineage>
        <taxon>Eukaryota</taxon>
        <taxon>Metazoa</taxon>
        <taxon>Chordata</taxon>
        <taxon>Craniata</taxon>
        <taxon>Vertebrata</taxon>
        <taxon>Euteleostomi</taxon>
        <taxon>Actinopterygii</taxon>
        <taxon>Neopterygii</taxon>
        <taxon>Teleostei</taxon>
        <taxon>Neoteleostei</taxon>
        <taxon>Acanthomorphata</taxon>
        <taxon>Ovalentaria</taxon>
        <taxon>Atherinomorphae</taxon>
        <taxon>Beloniformes</taxon>
        <taxon>Adrianichthyidae</taxon>
        <taxon>Oryziinae</taxon>
        <taxon>Oryzias</taxon>
    </lineage>
</organism>
<sequence>MRLLLQTMITCLLLRSISCTTSAPMTSMGISHISTTSQSPPSPDPTTTEISTFYSTSSTLSKTGTAQTSTNQATDSSVGTPTANTVYSPTTSIAINNMSSTVSRTINSTMSSTVPNTGTSSSSTMSSTVPNTGTSSISLKTSGSTSTTKTPSDITTVTQKEHGPEGLSSSSITIITITVILLVVIILGGLCYYKIRRASYGRLLESHETLGNFTNPMYDP</sequence>
<keyword evidence="3" id="KW-0732">Signal</keyword>
<feature type="compositionally biased region" description="Polar residues" evidence="1">
    <location>
        <begin position="53"/>
        <end position="82"/>
    </location>
</feature>
<name>A0A834CD89_ORYME</name>
<dbReference type="GO" id="GO:0005769">
    <property type="term" value="C:early endosome"/>
    <property type="evidence" value="ECO:0007669"/>
    <property type="project" value="TreeGrafter"/>
</dbReference>
<dbReference type="GO" id="GO:0005794">
    <property type="term" value="C:Golgi apparatus"/>
    <property type="evidence" value="ECO:0007669"/>
    <property type="project" value="TreeGrafter"/>
</dbReference>
<evidence type="ECO:0000256" key="2">
    <source>
        <dbReference type="SAM" id="Phobius"/>
    </source>
</evidence>
<feature type="compositionally biased region" description="Low complexity" evidence="1">
    <location>
        <begin position="30"/>
        <end position="52"/>
    </location>
</feature>
<feature type="compositionally biased region" description="Low complexity" evidence="1">
    <location>
        <begin position="117"/>
        <end position="158"/>
    </location>
</feature>
<comment type="caution">
    <text evidence="4">The sequence shown here is derived from an EMBL/GenBank/DDBJ whole genome shotgun (WGS) entry which is preliminary data.</text>
</comment>
<dbReference type="OrthoDB" id="8963138at2759"/>
<accession>A0A834CD89</accession>
<feature type="transmembrane region" description="Helical" evidence="2">
    <location>
        <begin position="172"/>
        <end position="193"/>
    </location>
</feature>
<keyword evidence="2" id="KW-1133">Transmembrane helix</keyword>
<dbReference type="GO" id="GO:0005770">
    <property type="term" value="C:late endosome"/>
    <property type="evidence" value="ECO:0007669"/>
    <property type="project" value="TreeGrafter"/>
</dbReference>
<keyword evidence="2" id="KW-0472">Membrane</keyword>
<feature type="signal peptide" evidence="3">
    <location>
        <begin position="1"/>
        <end position="19"/>
    </location>
</feature>
<proteinExistence type="predicted"/>
<protein>
    <submittedName>
        <fullName evidence="4">Prostate androgen-regulated mucin-like-like protein 1</fullName>
    </submittedName>
</protein>
<dbReference type="GO" id="GO:0005886">
    <property type="term" value="C:plasma membrane"/>
    <property type="evidence" value="ECO:0007669"/>
    <property type="project" value="TreeGrafter"/>
</dbReference>